<evidence type="ECO:0000313" key="4">
    <source>
        <dbReference type="Proteomes" id="UP001341840"/>
    </source>
</evidence>
<protein>
    <submittedName>
        <fullName evidence="3">Uncharacterized protein</fullName>
    </submittedName>
</protein>
<dbReference type="EMBL" id="JASCZI010151832">
    <property type="protein sequence ID" value="MED6174604.1"/>
    <property type="molecule type" value="Genomic_DNA"/>
</dbReference>
<proteinExistence type="predicted"/>
<gene>
    <name evidence="3" type="ORF">PIB30_070577</name>
</gene>
<comment type="caution">
    <text evidence="3">The sequence shown here is derived from an EMBL/GenBank/DDBJ whole genome shotgun (WGS) entry which is preliminary data.</text>
</comment>
<name>A0ABU6VM53_9FABA</name>
<evidence type="ECO:0000313" key="3">
    <source>
        <dbReference type="EMBL" id="MED6174604.1"/>
    </source>
</evidence>
<organism evidence="3 4">
    <name type="scientific">Stylosanthes scabra</name>
    <dbReference type="NCBI Taxonomy" id="79078"/>
    <lineage>
        <taxon>Eukaryota</taxon>
        <taxon>Viridiplantae</taxon>
        <taxon>Streptophyta</taxon>
        <taxon>Embryophyta</taxon>
        <taxon>Tracheophyta</taxon>
        <taxon>Spermatophyta</taxon>
        <taxon>Magnoliopsida</taxon>
        <taxon>eudicotyledons</taxon>
        <taxon>Gunneridae</taxon>
        <taxon>Pentapetalae</taxon>
        <taxon>rosids</taxon>
        <taxon>fabids</taxon>
        <taxon>Fabales</taxon>
        <taxon>Fabaceae</taxon>
        <taxon>Papilionoideae</taxon>
        <taxon>50 kb inversion clade</taxon>
        <taxon>dalbergioids sensu lato</taxon>
        <taxon>Dalbergieae</taxon>
        <taxon>Pterocarpus clade</taxon>
        <taxon>Stylosanthes</taxon>
    </lineage>
</organism>
<keyword evidence="1" id="KW-0175">Coiled coil</keyword>
<sequence length="308" mass="35224">MVEVRETDENGKPMVPVTVDDPYAWVKGEVRDMVSLFVDEESVREIGDPSEWVRARGDVRVQFLLCASEDRVFHKAEGWEYFYMYTTVFLDVGVGFPFTEFEQTTTGGLKNFFKMKSERDMSASNVVKTKKGTVVNQPQEKKKSYSMKRRRAEEGGSGKDKVIDLTAIKCCGKEISLEEVKCITKKQKRLHGYAGEEDLTSVWSEHFPIFIVAEEHFQSKTDLDLIDSVEGVTRAQFMQVYATRLLYIGRYGELKAREEAEQKKEKGLQVQKAIEAEKKLQVATEQLSLKEKEVLELKSDVESLIGKL</sequence>
<feature type="region of interest" description="Disordered" evidence="2">
    <location>
        <begin position="134"/>
        <end position="157"/>
    </location>
</feature>
<feature type="coiled-coil region" evidence="1">
    <location>
        <begin position="273"/>
        <end position="300"/>
    </location>
</feature>
<evidence type="ECO:0000256" key="2">
    <source>
        <dbReference type="SAM" id="MobiDB-lite"/>
    </source>
</evidence>
<reference evidence="3 4" key="1">
    <citation type="journal article" date="2023" name="Plants (Basel)">
        <title>Bridging the Gap: Combining Genomics and Transcriptomics Approaches to Understand Stylosanthes scabra, an Orphan Legume from the Brazilian Caatinga.</title>
        <authorList>
            <person name="Ferreira-Neto J.R.C."/>
            <person name="da Silva M.D."/>
            <person name="Binneck E."/>
            <person name="de Melo N.F."/>
            <person name="da Silva R.H."/>
            <person name="de Melo A.L.T.M."/>
            <person name="Pandolfi V."/>
            <person name="Bustamante F.O."/>
            <person name="Brasileiro-Vidal A.C."/>
            <person name="Benko-Iseppon A.M."/>
        </authorList>
    </citation>
    <scope>NUCLEOTIDE SEQUENCE [LARGE SCALE GENOMIC DNA]</scope>
    <source>
        <tissue evidence="3">Leaves</tissue>
    </source>
</reference>
<accession>A0ABU6VM53</accession>
<dbReference type="Proteomes" id="UP001341840">
    <property type="component" value="Unassembled WGS sequence"/>
</dbReference>
<keyword evidence="4" id="KW-1185">Reference proteome</keyword>
<evidence type="ECO:0000256" key="1">
    <source>
        <dbReference type="SAM" id="Coils"/>
    </source>
</evidence>